<feature type="compositionally biased region" description="Pro residues" evidence="1">
    <location>
        <begin position="303"/>
        <end position="315"/>
    </location>
</feature>
<dbReference type="GO" id="GO:0046061">
    <property type="term" value="P:dATP catabolic process"/>
    <property type="evidence" value="ECO:0007669"/>
    <property type="project" value="TreeGrafter"/>
</dbReference>
<proteinExistence type="predicted"/>
<organism evidence="2 3">
    <name type="scientific">Mycolicibacillus koreensis</name>
    <dbReference type="NCBI Taxonomy" id="1069220"/>
    <lineage>
        <taxon>Bacteria</taxon>
        <taxon>Bacillati</taxon>
        <taxon>Actinomycetota</taxon>
        <taxon>Actinomycetes</taxon>
        <taxon>Mycobacteriales</taxon>
        <taxon>Mycobacteriaceae</taxon>
        <taxon>Mycolicibacillus</taxon>
    </lineage>
</organism>
<protein>
    <submittedName>
        <fullName evidence="2">Nucleoside triphosphate pyrophosphohydrolase</fullName>
    </submittedName>
</protein>
<dbReference type="SUPFAM" id="SSF101386">
    <property type="entry name" value="all-alpha NTP pyrophosphatases"/>
    <property type="match status" value="1"/>
</dbReference>
<sequence>MTVVLVESARPLLVPARAVALLTGEVAYTDEVAELGALLPAAHPVDTRPDAPTLISSQRTHPAVTARLAAGAALIGAPDKARGARLLDAVAVMDRLRTDGVWEREQTHASLRRFLLEETYELFDAIDAGDPGELRAELGDVLLQVLFHARIAEEADDQPFSIDDVAESLVNKLRTRSANVLAGESVSRTEQILHWEKSKAVERQRSSILDDVPTGQPALALAQKVTHRARRAGVPEQLIPAALGVVHLDDGLDAEVRLRSAALAFAGQVRHAEARIAAAGHTAGAPISAAQWRSAWPSATATPQPPSPRPPSSPR</sequence>
<name>A0A7I7SIX7_9MYCO</name>
<dbReference type="InterPro" id="IPR048015">
    <property type="entry name" value="NTP-PPase_MazG-like_N"/>
</dbReference>
<dbReference type="Pfam" id="PF03819">
    <property type="entry name" value="MazG"/>
    <property type="match status" value="1"/>
</dbReference>
<dbReference type="AlphaFoldDB" id="A0A7I7SIX7"/>
<dbReference type="GO" id="GO:0046052">
    <property type="term" value="P:UTP catabolic process"/>
    <property type="evidence" value="ECO:0007669"/>
    <property type="project" value="TreeGrafter"/>
</dbReference>
<dbReference type="GO" id="GO:0047429">
    <property type="term" value="F:nucleoside triphosphate diphosphatase activity"/>
    <property type="evidence" value="ECO:0007669"/>
    <property type="project" value="TreeGrafter"/>
</dbReference>
<comment type="caution">
    <text evidence="2">The sequence shown here is derived from an EMBL/GenBank/DDBJ whole genome shotgun (WGS) entry which is preliminary data.</text>
</comment>
<dbReference type="GO" id="GO:0046047">
    <property type="term" value="P:TTP catabolic process"/>
    <property type="evidence" value="ECO:0007669"/>
    <property type="project" value="TreeGrafter"/>
</dbReference>
<evidence type="ECO:0000313" key="2">
    <source>
        <dbReference type="EMBL" id="OSC28933.1"/>
    </source>
</evidence>
<dbReference type="EMBL" id="NCXO01000053">
    <property type="protein sequence ID" value="OSC28933.1"/>
    <property type="molecule type" value="Genomic_DNA"/>
</dbReference>
<gene>
    <name evidence="2" type="ORF">B8W67_17490</name>
</gene>
<dbReference type="GO" id="GO:0006203">
    <property type="term" value="P:dGTP catabolic process"/>
    <property type="evidence" value="ECO:0007669"/>
    <property type="project" value="TreeGrafter"/>
</dbReference>
<dbReference type="Proteomes" id="UP000193577">
    <property type="component" value="Unassembled WGS sequence"/>
</dbReference>
<dbReference type="NCBIfam" id="NF008987">
    <property type="entry name" value="PRK12334.1-1"/>
    <property type="match status" value="1"/>
</dbReference>
<feature type="region of interest" description="Disordered" evidence="1">
    <location>
        <begin position="289"/>
        <end position="315"/>
    </location>
</feature>
<accession>A0A7I7SIX7</accession>
<dbReference type="RefSeq" id="WP_085305324.1">
    <property type="nucleotide sequence ID" value="NZ_AP022594.1"/>
</dbReference>
<reference evidence="2 3" key="1">
    <citation type="submission" date="2017-04" db="EMBL/GenBank/DDBJ databases">
        <title>The new phylogeny of genus Mycobacterium.</title>
        <authorList>
            <person name="Tortoli E."/>
            <person name="Trovato A."/>
            <person name="Cirillo D.M."/>
        </authorList>
    </citation>
    <scope>NUCLEOTIDE SEQUENCE [LARGE SCALE GENOMIC DNA]</scope>
    <source>
        <strain evidence="2 3">KCTC 19819</strain>
    </source>
</reference>
<evidence type="ECO:0000256" key="1">
    <source>
        <dbReference type="SAM" id="MobiDB-lite"/>
    </source>
</evidence>
<keyword evidence="3" id="KW-1185">Reference proteome</keyword>
<dbReference type="Gene3D" id="1.10.287.1080">
    <property type="entry name" value="MazG-like"/>
    <property type="match status" value="1"/>
</dbReference>
<dbReference type="GO" id="GO:0046081">
    <property type="term" value="P:dUTP catabolic process"/>
    <property type="evidence" value="ECO:0007669"/>
    <property type="project" value="TreeGrafter"/>
</dbReference>
<dbReference type="PANTHER" id="PTHR30522:SF0">
    <property type="entry name" value="NUCLEOSIDE TRIPHOSPHATE PYROPHOSPHOHYDROLASE"/>
    <property type="match status" value="1"/>
</dbReference>
<dbReference type="CDD" id="cd11528">
    <property type="entry name" value="NTP-PPase_MazG_Nterm"/>
    <property type="match status" value="1"/>
</dbReference>
<dbReference type="InterPro" id="IPR011551">
    <property type="entry name" value="NTP_PyrPHydrolase_MazG"/>
</dbReference>
<dbReference type="PANTHER" id="PTHR30522">
    <property type="entry name" value="NUCLEOSIDE TRIPHOSPHATE PYROPHOSPHOHYDROLASE"/>
    <property type="match status" value="1"/>
</dbReference>
<dbReference type="GO" id="GO:0046076">
    <property type="term" value="P:dTTP catabolic process"/>
    <property type="evidence" value="ECO:0007669"/>
    <property type="project" value="TreeGrafter"/>
</dbReference>
<dbReference type="OrthoDB" id="9808939at2"/>
<dbReference type="InterPro" id="IPR004518">
    <property type="entry name" value="MazG-like_dom"/>
</dbReference>
<evidence type="ECO:0000313" key="3">
    <source>
        <dbReference type="Proteomes" id="UP000193577"/>
    </source>
</evidence>